<feature type="region of interest" description="Disordered" evidence="1">
    <location>
        <begin position="413"/>
        <end position="444"/>
    </location>
</feature>
<feature type="domain" description="F-box" evidence="2">
    <location>
        <begin position="15"/>
        <end position="42"/>
    </location>
</feature>
<feature type="region of interest" description="Disordered" evidence="1">
    <location>
        <begin position="834"/>
        <end position="884"/>
    </location>
</feature>
<evidence type="ECO:0000313" key="3">
    <source>
        <dbReference type="EMBL" id="PGH07804.1"/>
    </source>
</evidence>
<dbReference type="AlphaFoldDB" id="A0A2B7X814"/>
<sequence length="930" mass="103112">MEDFPPSYELATARDVWTIVADYIPSADLCAASLVCKRWHRTFVPFLWGAPASHFGTDNDAVYVALTRFRRTLKRARLEVRMLTHTFHLPPALSEIYGGPRRSWLQEVLEYLPNLQSLLVSQLPFFDHNSLIALRPKSNDDTSYEAYGLRLLMAQREPNTTSIGLREALLRFPLLVYLDLSFTTPAKDHGVLSAMSYLKHLQVVKLRGIGLRDADLEVVAESIKTRVRLLDVRNNMLTDASLRSLLQKCFLPLDIAEAPSPIDRPVKFHFEWACTTSPFANILGADSLKSENFDAHLMKQLMLPLTGRSDPQDLPHVGITHLYISDNRLSVEGLGSLLKSTRLHVLDGGTVKSAGSMWKRKGFEPITDNESQWVVGVRYPGAEKLIPALRRSAADKLTYLRIHHAVITENASASSREVFPARKRPTRRPVPPRPPVELDGSSSQIYELPAVNPVVRHELADTSFQRPIPGWRPRMRSGSDAPSPTPSREVPGLDPHKPSSPTPSSYSEPRTDFIQTLLKKRPKISNDLAPCFHPSHTPHLKTLVLTDVPATVQPSSSHIVSRLIHFITACADEAFLASLQARSNYSLPPGRLRASAERRHARSLFSLERIILEITPVAKPDTSRASTTWKRSGAGISKSSTEDVDSENLWAAAENDFSFFSGETEEECGVPDEEIKDKDNDLDGDIDAESLRSFRIPELDASTPSVSHRASTTSLRNAQILAHRPTPSPTPTSPRRIPELDDSTPSVSHRVSTTSERNAQILAHRPTPTPTPPPHSLSPSHPPNQTQISTPPLPPPSNNQRQQQSTASATPTQDADIDVVAALAAFRKARKVEYEETLRRAKKQGTRRSTTTNSSPTSTSTPTPTSPRSTMSSSSSSSTTSSASSLNYPLYVEGYWKGEVKIVRNPMPKGRSGGFVDIYGNYFERGYLYP</sequence>
<name>A0A2B7X814_9EURO</name>
<dbReference type="InterPro" id="IPR036047">
    <property type="entry name" value="F-box-like_dom_sf"/>
</dbReference>
<dbReference type="InterPro" id="IPR001810">
    <property type="entry name" value="F-box_dom"/>
</dbReference>
<dbReference type="Pfam" id="PF00646">
    <property type="entry name" value="F-box"/>
    <property type="match status" value="1"/>
</dbReference>
<dbReference type="EMBL" id="PDNC01000012">
    <property type="protein sequence ID" value="PGH07804.1"/>
    <property type="molecule type" value="Genomic_DNA"/>
</dbReference>
<feature type="compositionally biased region" description="Polar residues" evidence="1">
    <location>
        <begin position="743"/>
        <end position="758"/>
    </location>
</feature>
<dbReference type="Gene3D" id="3.80.10.10">
    <property type="entry name" value="Ribonuclease Inhibitor"/>
    <property type="match status" value="1"/>
</dbReference>
<dbReference type="InterPro" id="IPR032675">
    <property type="entry name" value="LRR_dom_sf"/>
</dbReference>
<dbReference type="OrthoDB" id="408631at2759"/>
<keyword evidence="4" id="KW-1185">Reference proteome</keyword>
<feature type="region of interest" description="Disordered" evidence="1">
    <location>
        <begin position="465"/>
        <end position="509"/>
    </location>
</feature>
<feature type="compositionally biased region" description="Low complexity" evidence="1">
    <location>
        <begin position="798"/>
        <end position="814"/>
    </location>
</feature>
<proteinExistence type="predicted"/>
<comment type="caution">
    <text evidence="3">The sequence shown here is derived from an EMBL/GenBank/DDBJ whole genome shotgun (WGS) entry which is preliminary data.</text>
</comment>
<organism evidence="3 4">
    <name type="scientific">Blastomyces parvus</name>
    <dbReference type="NCBI Taxonomy" id="2060905"/>
    <lineage>
        <taxon>Eukaryota</taxon>
        <taxon>Fungi</taxon>
        <taxon>Dikarya</taxon>
        <taxon>Ascomycota</taxon>
        <taxon>Pezizomycotina</taxon>
        <taxon>Eurotiomycetes</taxon>
        <taxon>Eurotiomycetidae</taxon>
        <taxon>Onygenales</taxon>
        <taxon>Ajellomycetaceae</taxon>
        <taxon>Blastomyces</taxon>
    </lineage>
</organism>
<feature type="region of interest" description="Disordered" evidence="1">
    <location>
        <begin position="663"/>
        <end position="684"/>
    </location>
</feature>
<dbReference type="STRING" id="2060905.A0A2B7X814"/>
<feature type="compositionally biased region" description="Low complexity" evidence="1">
    <location>
        <begin position="847"/>
        <end position="884"/>
    </location>
</feature>
<feature type="compositionally biased region" description="Pro residues" evidence="1">
    <location>
        <begin position="767"/>
        <end position="782"/>
    </location>
</feature>
<dbReference type="SUPFAM" id="SSF52047">
    <property type="entry name" value="RNI-like"/>
    <property type="match status" value="1"/>
</dbReference>
<gene>
    <name evidence="3" type="ORF">GX51_01514</name>
</gene>
<evidence type="ECO:0000313" key="4">
    <source>
        <dbReference type="Proteomes" id="UP000224080"/>
    </source>
</evidence>
<reference evidence="3 4" key="1">
    <citation type="submission" date="2017-10" db="EMBL/GenBank/DDBJ databases">
        <title>Comparative genomics in systemic dimorphic fungi from Ajellomycetaceae.</title>
        <authorList>
            <person name="Munoz J.F."/>
            <person name="Mcewen J.G."/>
            <person name="Clay O.K."/>
            <person name="Cuomo C.A."/>
        </authorList>
    </citation>
    <scope>NUCLEOTIDE SEQUENCE [LARGE SCALE GENOMIC DNA]</scope>
    <source>
        <strain evidence="3 4">UAMH130</strain>
    </source>
</reference>
<evidence type="ECO:0000256" key="1">
    <source>
        <dbReference type="SAM" id="MobiDB-lite"/>
    </source>
</evidence>
<feature type="compositionally biased region" description="Polar residues" evidence="1">
    <location>
        <begin position="702"/>
        <end position="717"/>
    </location>
</feature>
<dbReference type="SUPFAM" id="SSF81383">
    <property type="entry name" value="F-box domain"/>
    <property type="match status" value="1"/>
</dbReference>
<dbReference type="CDD" id="cd09917">
    <property type="entry name" value="F-box_SF"/>
    <property type="match status" value="1"/>
</dbReference>
<protein>
    <recommendedName>
        <fullName evidence="2">F-box domain-containing protein</fullName>
    </recommendedName>
</protein>
<accession>A0A2B7X814</accession>
<feature type="region of interest" description="Disordered" evidence="1">
    <location>
        <begin position="700"/>
        <end position="814"/>
    </location>
</feature>
<feature type="compositionally biased region" description="Acidic residues" evidence="1">
    <location>
        <begin position="663"/>
        <end position="672"/>
    </location>
</feature>
<dbReference type="Proteomes" id="UP000224080">
    <property type="component" value="Unassembled WGS sequence"/>
</dbReference>
<evidence type="ECO:0000259" key="2">
    <source>
        <dbReference type="Pfam" id="PF00646"/>
    </source>
</evidence>